<dbReference type="Proteomes" id="UP000541426">
    <property type="component" value="Unassembled WGS sequence"/>
</dbReference>
<dbReference type="AlphaFoldDB" id="A0A7W6DUZ4"/>
<proteinExistence type="predicted"/>
<organism evidence="2 3">
    <name type="scientific">Sagittula marina</name>
    <dbReference type="NCBI Taxonomy" id="943940"/>
    <lineage>
        <taxon>Bacteria</taxon>
        <taxon>Pseudomonadati</taxon>
        <taxon>Pseudomonadota</taxon>
        <taxon>Alphaproteobacteria</taxon>
        <taxon>Rhodobacterales</taxon>
        <taxon>Roseobacteraceae</taxon>
        <taxon>Sagittula</taxon>
    </lineage>
</organism>
<evidence type="ECO:0000256" key="1">
    <source>
        <dbReference type="ARBA" id="ARBA00022748"/>
    </source>
</evidence>
<accession>A0A7W6DUZ4</accession>
<dbReference type="NCBIfam" id="TIGR03142">
    <property type="entry name" value="cytochro_ccmI"/>
    <property type="match status" value="1"/>
</dbReference>
<dbReference type="InterPro" id="IPR011990">
    <property type="entry name" value="TPR-like_helical_dom_sf"/>
</dbReference>
<dbReference type="Gene3D" id="1.25.40.10">
    <property type="entry name" value="Tetratricopeptide repeat domain"/>
    <property type="match status" value="1"/>
</dbReference>
<evidence type="ECO:0000313" key="3">
    <source>
        <dbReference type="Proteomes" id="UP000541426"/>
    </source>
</evidence>
<dbReference type="SUPFAM" id="SSF48452">
    <property type="entry name" value="TPR-like"/>
    <property type="match status" value="1"/>
</dbReference>
<dbReference type="EMBL" id="JACIEJ010000007">
    <property type="protein sequence ID" value="MBB3986608.1"/>
    <property type="molecule type" value="Genomic_DNA"/>
</dbReference>
<sequence length="408" mass="43528">MLFWILTGAVALVVAAGLAFSVIRGKRETGPAEAFDLQVYRDQLIEIDADAARGKIDPEEAERLRVEISRRLLAADAKVQGDSIASAQPAGASGAVAALMAVALIGGGFGLYTLLGAQGYEDLPLQKRLAAAQRTLNDRGSQAEAEANIPTLPPADVPDDYGALVERLRTATQERPDDLQGQLLLARSEAALGNYKAAYAAQQNIIRLKGDDASARDYADLADMMVLAAGGYVSPEAQKALERALSMDARNGVARFYGGLMMAQTGRPDIGFRMWEALLRDSQPSDPWVEPLRAQIEEMAMRAGQNRFTLPPLDGGPGPSAEDIANAADMSPEDRQAMIRGMVDQLSNRLATEGGPPQDWARLISSLATLGDTDQAAAIWTEAQRVFEGNEDALAPLRTAAERAGVAE</sequence>
<keyword evidence="3" id="KW-1185">Reference proteome</keyword>
<dbReference type="GO" id="GO:0017004">
    <property type="term" value="P:cytochrome complex assembly"/>
    <property type="evidence" value="ECO:0007669"/>
    <property type="project" value="UniProtKB-KW"/>
</dbReference>
<name>A0A7W6DUZ4_9RHOB</name>
<gene>
    <name evidence="2" type="ORF">GGQ68_002951</name>
</gene>
<keyword evidence="1" id="KW-0201">Cytochrome c-type biogenesis</keyword>
<dbReference type="InterPro" id="IPR017560">
    <property type="entry name" value="Cyt_c_biogenesis_CcmI"/>
</dbReference>
<reference evidence="2 3" key="1">
    <citation type="submission" date="2020-08" db="EMBL/GenBank/DDBJ databases">
        <title>Genomic Encyclopedia of Type Strains, Phase IV (KMG-IV): sequencing the most valuable type-strain genomes for metagenomic binning, comparative biology and taxonomic classification.</title>
        <authorList>
            <person name="Goeker M."/>
        </authorList>
    </citation>
    <scope>NUCLEOTIDE SEQUENCE [LARGE SCALE GENOMIC DNA]</scope>
    <source>
        <strain evidence="2 3">DSM 102235</strain>
    </source>
</reference>
<comment type="caution">
    <text evidence="2">The sequence shown here is derived from an EMBL/GenBank/DDBJ whole genome shotgun (WGS) entry which is preliminary data.</text>
</comment>
<dbReference type="RefSeq" id="WP_183967150.1">
    <property type="nucleotide sequence ID" value="NZ_BAABBZ010000006.1"/>
</dbReference>
<protein>
    <submittedName>
        <fullName evidence="2">Cytochrome c-type biogenesis protein CcmH</fullName>
    </submittedName>
</protein>
<evidence type="ECO:0000313" key="2">
    <source>
        <dbReference type="EMBL" id="MBB3986608.1"/>
    </source>
</evidence>